<dbReference type="OrthoDB" id="6350048at2759"/>
<dbReference type="SUPFAM" id="SSF49842">
    <property type="entry name" value="TNF-like"/>
    <property type="match status" value="1"/>
</dbReference>
<dbReference type="Pfam" id="PF00386">
    <property type="entry name" value="C1q"/>
    <property type="match status" value="1"/>
</dbReference>
<proteinExistence type="predicted"/>
<accession>A0A8J2RKI4</accession>
<evidence type="ECO:0000313" key="9">
    <source>
        <dbReference type="Proteomes" id="UP000789390"/>
    </source>
</evidence>
<dbReference type="Gene3D" id="2.60.120.40">
    <property type="match status" value="1"/>
</dbReference>
<evidence type="ECO:0000256" key="6">
    <source>
        <dbReference type="SAM" id="SignalP"/>
    </source>
</evidence>
<dbReference type="EMBL" id="CAKKLH010000087">
    <property type="protein sequence ID" value="CAH0102575.1"/>
    <property type="molecule type" value="Genomic_DNA"/>
</dbReference>
<gene>
    <name evidence="8" type="ORF">DGAL_LOCUS4995</name>
</gene>
<dbReference type="PROSITE" id="PS50871">
    <property type="entry name" value="C1Q"/>
    <property type="match status" value="1"/>
</dbReference>
<dbReference type="NCBIfam" id="NF040941">
    <property type="entry name" value="GGGWT_bact"/>
    <property type="match status" value="1"/>
</dbReference>
<reference evidence="8" key="1">
    <citation type="submission" date="2021-11" db="EMBL/GenBank/DDBJ databases">
        <authorList>
            <person name="Schell T."/>
        </authorList>
    </citation>
    <scope>NUCLEOTIDE SEQUENCE</scope>
    <source>
        <strain evidence="8">M5</strain>
    </source>
</reference>
<evidence type="ECO:0000256" key="3">
    <source>
        <dbReference type="ARBA" id="ARBA00022729"/>
    </source>
</evidence>
<comment type="caution">
    <text evidence="8">The sequence shown here is derived from an EMBL/GenBank/DDBJ whole genome shotgun (WGS) entry which is preliminary data.</text>
</comment>
<dbReference type="InterPro" id="IPR000885">
    <property type="entry name" value="Fib_collagen_C"/>
</dbReference>
<dbReference type="InterPro" id="IPR001073">
    <property type="entry name" value="C1q_dom"/>
</dbReference>
<evidence type="ECO:0000259" key="7">
    <source>
        <dbReference type="PROSITE" id="PS50871"/>
    </source>
</evidence>
<feature type="coiled-coil region" evidence="5">
    <location>
        <begin position="58"/>
        <end position="92"/>
    </location>
</feature>
<protein>
    <recommendedName>
        <fullName evidence="7">C1q domain-containing protein</fullName>
    </recommendedName>
</protein>
<dbReference type="SUPFAM" id="SSF56496">
    <property type="entry name" value="Fibrinogen C-terminal domain-like"/>
    <property type="match status" value="1"/>
</dbReference>
<dbReference type="GO" id="GO:0005201">
    <property type="term" value="F:extracellular matrix structural constituent"/>
    <property type="evidence" value="ECO:0007669"/>
    <property type="project" value="InterPro"/>
</dbReference>
<dbReference type="GO" id="GO:0005615">
    <property type="term" value="C:extracellular space"/>
    <property type="evidence" value="ECO:0007669"/>
    <property type="project" value="TreeGrafter"/>
</dbReference>
<dbReference type="GO" id="GO:0005581">
    <property type="term" value="C:collagen trimer"/>
    <property type="evidence" value="ECO:0007669"/>
    <property type="project" value="UniProtKB-KW"/>
</dbReference>
<dbReference type="PANTHER" id="PTHR22923:SF62">
    <property type="entry name" value="CVP18"/>
    <property type="match status" value="1"/>
</dbReference>
<feature type="chain" id="PRO_5035164955" description="C1q domain-containing protein" evidence="6">
    <location>
        <begin position="23"/>
        <end position="506"/>
    </location>
</feature>
<keyword evidence="2" id="KW-0964">Secreted</keyword>
<dbReference type="Pfam" id="PF01410">
    <property type="entry name" value="COLFI"/>
    <property type="match status" value="1"/>
</dbReference>
<dbReference type="Proteomes" id="UP000789390">
    <property type="component" value="Unassembled WGS sequence"/>
</dbReference>
<feature type="domain" description="C1q" evidence="7">
    <location>
        <begin position="379"/>
        <end position="506"/>
    </location>
</feature>
<feature type="signal peptide" evidence="6">
    <location>
        <begin position="1"/>
        <end position="22"/>
    </location>
</feature>
<dbReference type="InterPro" id="IPR036056">
    <property type="entry name" value="Fibrinogen-like_C"/>
</dbReference>
<keyword evidence="9" id="KW-1185">Reference proteome</keyword>
<evidence type="ECO:0000256" key="1">
    <source>
        <dbReference type="ARBA" id="ARBA00004613"/>
    </source>
</evidence>
<evidence type="ECO:0000256" key="4">
    <source>
        <dbReference type="ARBA" id="ARBA00023119"/>
    </source>
</evidence>
<keyword evidence="5" id="KW-0175">Coiled coil</keyword>
<dbReference type="Gene3D" id="2.60.120.1000">
    <property type="match status" value="1"/>
</dbReference>
<dbReference type="InterPro" id="IPR050822">
    <property type="entry name" value="Cerebellin_Synaptic_Org"/>
</dbReference>
<dbReference type="AlphaFoldDB" id="A0A8J2RKI4"/>
<dbReference type="InterPro" id="IPR008983">
    <property type="entry name" value="Tumour_necrosis_fac-like_dom"/>
</dbReference>
<sequence length="506" mass="56266">MAKRNLLIFVLLNMILSTVVYAVSIDAKANGALLFGGDRVQELHEIQEDLKMKFKNFEMTMESEVGKLKEKIALLEAKVQDQDNLLQNYKDRQSDSTVSSIDVEDVLERMSLKKTILDPKTCLEARTSDPSLESGMYLIDPDGQGRGDDPIYVYCNMTVGSTSVLHDSEDSIEVSHCFDPGCYSRQIKYNATLRQITMLSELSNVCQQSIQVDCYDAAFEFNRIPYAWWTDRNGESRYFWSGNNNNSSGRYHTCQCGLDGTCKDKSLSCNCDSDLAIELSDVGTLTDKDLLPVTKLNFGRTIAPTSINRHTLGRLECSGKVVLNGMPSSCQDLWRIGYTLSGLYSIKGSTSNKVETVYCDFSKLPGDQELETWIGYTDIKSAPVYFTAKRTSSFGTVGAVLPFEIETLNVGNAFIMSTGVFTAPHNGTYFFAFSGFPENSYSPLYFNLQLNDENIANCYSPISTNCNIPFTGKLSSGDRVQLSLQQGSTANAVFTGWLVAEDIFPF</sequence>
<dbReference type="SMART" id="SM00110">
    <property type="entry name" value="C1Q"/>
    <property type="match status" value="1"/>
</dbReference>
<evidence type="ECO:0000256" key="2">
    <source>
        <dbReference type="ARBA" id="ARBA00022525"/>
    </source>
</evidence>
<evidence type="ECO:0000256" key="5">
    <source>
        <dbReference type="SAM" id="Coils"/>
    </source>
</evidence>
<name>A0A8J2RKI4_9CRUS</name>
<dbReference type="PANTHER" id="PTHR22923">
    <property type="entry name" value="CEREBELLIN-RELATED"/>
    <property type="match status" value="1"/>
</dbReference>
<keyword evidence="4" id="KW-0176">Collagen</keyword>
<comment type="subcellular location">
    <subcellularLocation>
        <location evidence="1">Secreted</location>
    </subcellularLocation>
</comment>
<keyword evidence="3 6" id="KW-0732">Signal</keyword>
<organism evidence="8 9">
    <name type="scientific">Daphnia galeata</name>
    <dbReference type="NCBI Taxonomy" id="27404"/>
    <lineage>
        <taxon>Eukaryota</taxon>
        <taxon>Metazoa</taxon>
        <taxon>Ecdysozoa</taxon>
        <taxon>Arthropoda</taxon>
        <taxon>Crustacea</taxon>
        <taxon>Branchiopoda</taxon>
        <taxon>Diplostraca</taxon>
        <taxon>Cladocera</taxon>
        <taxon>Anomopoda</taxon>
        <taxon>Daphniidae</taxon>
        <taxon>Daphnia</taxon>
    </lineage>
</organism>
<evidence type="ECO:0000313" key="8">
    <source>
        <dbReference type="EMBL" id="CAH0102575.1"/>
    </source>
</evidence>